<dbReference type="PRINTS" id="PR00116">
    <property type="entry name" value="ARGINASE"/>
</dbReference>
<dbReference type="GO" id="GO:0090369">
    <property type="term" value="F:ornithine carbamoyltransferase inhibitor activity"/>
    <property type="evidence" value="ECO:0007669"/>
    <property type="project" value="EnsemblFungi"/>
</dbReference>
<evidence type="ECO:0000256" key="3">
    <source>
        <dbReference type="ARBA" id="ARBA00018123"/>
    </source>
</evidence>
<evidence type="ECO:0000256" key="4">
    <source>
        <dbReference type="ARBA" id="ARBA00022503"/>
    </source>
</evidence>
<dbReference type="Pfam" id="PF00491">
    <property type="entry name" value="Arginase"/>
    <property type="match status" value="1"/>
</dbReference>
<dbReference type="InterPro" id="IPR023696">
    <property type="entry name" value="Ureohydrolase_dom_sf"/>
</dbReference>
<comment type="pathway">
    <text evidence="1">Nitrogen metabolism; urea cycle; L-ornithine and urea from L-arginine: step 1/1.</text>
</comment>
<organism evidence="11 12">
    <name type="scientific">Conidiobolus coronatus (strain ATCC 28846 / CBS 209.66 / NRRL 28638)</name>
    <name type="common">Delacroixia coronata</name>
    <dbReference type="NCBI Taxonomy" id="796925"/>
    <lineage>
        <taxon>Eukaryota</taxon>
        <taxon>Fungi</taxon>
        <taxon>Fungi incertae sedis</taxon>
        <taxon>Zoopagomycota</taxon>
        <taxon>Entomophthoromycotina</taxon>
        <taxon>Entomophthoromycetes</taxon>
        <taxon>Entomophthorales</taxon>
        <taxon>Ancylistaceae</taxon>
        <taxon>Conidiobolus</taxon>
    </lineage>
</organism>
<dbReference type="PANTHER" id="PTHR43782">
    <property type="entry name" value="ARGINASE"/>
    <property type="match status" value="1"/>
</dbReference>
<dbReference type="GO" id="GO:0008270">
    <property type="term" value="F:zinc ion binding"/>
    <property type="evidence" value="ECO:0007669"/>
    <property type="project" value="EnsemblFungi"/>
</dbReference>
<dbReference type="EMBL" id="KQ964454">
    <property type="protein sequence ID" value="KXN72367.1"/>
    <property type="molecule type" value="Genomic_DNA"/>
</dbReference>
<sequence>MAVQNKFLENNTVGILTAAVSAGQPKKGVERGPQHMLDAGLLKQLEGLNWKVEFDGKINDFSHLAVASDPDVGVAKNPRFVGKVAQECKDQVAGQLKKGNFALTIGGDHSIGLGTVCGTREVFPNACVIWVDAHADINGVDDTETGNLHGCPLSWAINHSRIIPGFEWIEESEVQPRLAHDSLVYIGLRDVDDAEKRILKQYGIKAFSMHEVDKYGIGKVVEMALDHVNPNRDRPIHLSYDALDPSIAPATGTPVRGGLSFREGHYISEAIHETGLLVAMDIVEVNPSLGEGLALEQTVKVGCSLVRAAMGETLL</sequence>
<evidence type="ECO:0000256" key="8">
    <source>
        <dbReference type="ARBA" id="ARBA00047391"/>
    </source>
</evidence>
<dbReference type="AlphaFoldDB" id="A0A137PBI8"/>
<dbReference type="InterPro" id="IPR006035">
    <property type="entry name" value="Ureohydrolase"/>
</dbReference>
<keyword evidence="5 10" id="KW-0479">Metal-binding</keyword>
<dbReference type="InterPro" id="IPR014033">
    <property type="entry name" value="Arginase"/>
</dbReference>
<dbReference type="GO" id="GO:1903269">
    <property type="term" value="C:ornithine carbamoyltransferase inhibitor complex"/>
    <property type="evidence" value="ECO:0007669"/>
    <property type="project" value="EnsemblFungi"/>
</dbReference>
<dbReference type="OrthoDB" id="9992747at2759"/>
<evidence type="ECO:0000256" key="6">
    <source>
        <dbReference type="ARBA" id="ARBA00022801"/>
    </source>
</evidence>
<dbReference type="GO" id="GO:0005829">
    <property type="term" value="C:cytosol"/>
    <property type="evidence" value="ECO:0007669"/>
    <property type="project" value="EnsemblFungi"/>
</dbReference>
<evidence type="ECO:0000313" key="12">
    <source>
        <dbReference type="Proteomes" id="UP000070444"/>
    </source>
</evidence>
<name>A0A137PBI8_CONC2</name>
<dbReference type="Gene3D" id="3.40.800.10">
    <property type="entry name" value="Ureohydrolase domain"/>
    <property type="match status" value="1"/>
</dbReference>
<dbReference type="CDD" id="cd09989">
    <property type="entry name" value="Arginase"/>
    <property type="match status" value="1"/>
</dbReference>
<evidence type="ECO:0000256" key="7">
    <source>
        <dbReference type="ARBA" id="ARBA00023211"/>
    </source>
</evidence>
<proteinExistence type="inferred from homology"/>
<evidence type="ECO:0000256" key="9">
    <source>
        <dbReference type="PROSITE-ProRule" id="PRU00742"/>
    </source>
</evidence>
<keyword evidence="4 10" id="KW-0056">Arginine metabolism</keyword>
<dbReference type="GO" id="GO:0090368">
    <property type="term" value="P:regulation of ornithine metabolic process"/>
    <property type="evidence" value="ECO:0007669"/>
    <property type="project" value="EnsemblFungi"/>
</dbReference>
<dbReference type="GO" id="GO:0004053">
    <property type="term" value="F:arginase activity"/>
    <property type="evidence" value="ECO:0007669"/>
    <property type="project" value="UniProtKB-EC"/>
</dbReference>
<keyword evidence="6 10" id="KW-0378">Hydrolase</keyword>
<dbReference type="PANTHER" id="PTHR43782:SF3">
    <property type="entry name" value="ARGINASE"/>
    <property type="match status" value="1"/>
</dbReference>
<evidence type="ECO:0000256" key="2">
    <source>
        <dbReference type="ARBA" id="ARBA00012168"/>
    </source>
</evidence>
<dbReference type="STRING" id="796925.A0A137PBI8"/>
<dbReference type="PROSITE" id="PS51409">
    <property type="entry name" value="ARGINASE_2"/>
    <property type="match status" value="1"/>
</dbReference>
<keyword evidence="7 10" id="KW-0464">Manganese</keyword>
<dbReference type="SUPFAM" id="SSF52768">
    <property type="entry name" value="Arginase/deacetylase"/>
    <property type="match status" value="1"/>
</dbReference>
<dbReference type="GO" id="GO:0005634">
    <property type="term" value="C:nucleus"/>
    <property type="evidence" value="ECO:0007669"/>
    <property type="project" value="TreeGrafter"/>
</dbReference>
<dbReference type="Proteomes" id="UP000070444">
    <property type="component" value="Unassembled WGS sequence"/>
</dbReference>
<keyword evidence="12" id="KW-1185">Reference proteome</keyword>
<accession>A0A137PBI8</accession>
<dbReference type="OMA" id="YKEFRYA"/>
<evidence type="ECO:0000256" key="5">
    <source>
        <dbReference type="ARBA" id="ARBA00022723"/>
    </source>
</evidence>
<evidence type="ECO:0000256" key="10">
    <source>
        <dbReference type="RuleBase" id="RU361159"/>
    </source>
</evidence>
<dbReference type="GO" id="GO:0000050">
    <property type="term" value="P:urea cycle"/>
    <property type="evidence" value="ECO:0007669"/>
    <property type="project" value="EnsemblFungi"/>
</dbReference>
<dbReference type="EC" id="3.5.3.1" evidence="2 10"/>
<gene>
    <name evidence="11" type="ORF">CONCODRAFT_16208</name>
</gene>
<evidence type="ECO:0000313" key="11">
    <source>
        <dbReference type="EMBL" id="KXN72367.1"/>
    </source>
</evidence>
<dbReference type="GO" id="GO:0006525">
    <property type="term" value="P:arginine metabolic process"/>
    <property type="evidence" value="ECO:0007669"/>
    <property type="project" value="UniProtKB-KW"/>
</dbReference>
<comment type="cofactor">
    <cofactor evidence="10">
        <name>Mn(2+)</name>
        <dbReference type="ChEBI" id="CHEBI:29035"/>
    </cofactor>
    <text evidence="10">Binds 2 manganese ions per subunit.</text>
</comment>
<comment type="similarity">
    <text evidence="9 10">Belongs to the arginase family.</text>
</comment>
<evidence type="ECO:0000256" key="1">
    <source>
        <dbReference type="ARBA" id="ARBA00005098"/>
    </source>
</evidence>
<dbReference type="NCBIfam" id="TIGR01229">
    <property type="entry name" value="rocF_arginase"/>
    <property type="match status" value="1"/>
</dbReference>
<dbReference type="FunFam" id="3.40.800.10:FF:000012">
    <property type="entry name" value="Arginase"/>
    <property type="match status" value="1"/>
</dbReference>
<protein>
    <recommendedName>
        <fullName evidence="3 10">Arginase</fullName>
        <ecNumber evidence="2 10">3.5.3.1</ecNumber>
    </recommendedName>
</protein>
<dbReference type="GO" id="GO:0030145">
    <property type="term" value="F:manganese ion binding"/>
    <property type="evidence" value="ECO:0007669"/>
    <property type="project" value="EnsemblFungi"/>
</dbReference>
<comment type="catalytic activity">
    <reaction evidence="8 10">
        <text>L-arginine + H2O = urea + L-ornithine</text>
        <dbReference type="Rhea" id="RHEA:20569"/>
        <dbReference type="ChEBI" id="CHEBI:15377"/>
        <dbReference type="ChEBI" id="CHEBI:16199"/>
        <dbReference type="ChEBI" id="CHEBI:32682"/>
        <dbReference type="ChEBI" id="CHEBI:46911"/>
        <dbReference type="EC" id="3.5.3.1"/>
    </reaction>
</comment>
<reference evidence="11 12" key="1">
    <citation type="journal article" date="2015" name="Genome Biol. Evol.">
        <title>Phylogenomic analyses indicate that early fungi evolved digesting cell walls of algal ancestors of land plants.</title>
        <authorList>
            <person name="Chang Y."/>
            <person name="Wang S."/>
            <person name="Sekimoto S."/>
            <person name="Aerts A.L."/>
            <person name="Choi C."/>
            <person name="Clum A."/>
            <person name="LaButti K.M."/>
            <person name="Lindquist E.A."/>
            <person name="Yee Ngan C."/>
            <person name="Ohm R.A."/>
            <person name="Salamov A.A."/>
            <person name="Grigoriev I.V."/>
            <person name="Spatafora J.W."/>
            <person name="Berbee M.L."/>
        </authorList>
    </citation>
    <scope>NUCLEOTIDE SEQUENCE [LARGE SCALE GENOMIC DNA]</scope>
    <source>
        <strain evidence="11 12">NRRL 28638</strain>
    </source>
</reference>